<dbReference type="Pfam" id="PF02770">
    <property type="entry name" value="Acyl-CoA_dh_M"/>
    <property type="match status" value="1"/>
</dbReference>
<evidence type="ECO:0000259" key="7">
    <source>
        <dbReference type="Pfam" id="PF02770"/>
    </source>
</evidence>
<dbReference type="InterPro" id="IPR013786">
    <property type="entry name" value="AcylCoA_DH/ox_N"/>
</dbReference>
<dbReference type="Gene3D" id="1.10.540.10">
    <property type="entry name" value="Acyl-CoA dehydrogenase/oxidase, N-terminal domain"/>
    <property type="match status" value="1"/>
</dbReference>
<evidence type="ECO:0000259" key="6">
    <source>
        <dbReference type="Pfam" id="PF00441"/>
    </source>
</evidence>
<dbReference type="InterPro" id="IPR036250">
    <property type="entry name" value="AcylCo_DH-like_C"/>
</dbReference>
<evidence type="ECO:0000259" key="8">
    <source>
        <dbReference type="Pfam" id="PF02771"/>
    </source>
</evidence>
<dbReference type="Pfam" id="PF02771">
    <property type="entry name" value="Acyl-CoA_dh_N"/>
    <property type="match status" value="1"/>
</dbReference>
<evidence type="ECO:0000256" key="3">
    <source>
        <dbReference type="ARBA" id="ARBA00022630"/>
    </source>
</evidence>
<evidence type="ECO:0000256" key="4">
    <source>
        <dbReference type="ARBA" id="ARBA00022827"/>
    </source>
</evidence>
<keyword evidence="5" id="KW-0560">Oxidoreductase</keyword>
<dbReference type="GO" id="GO:0046359">
    <property type="term" value="P:butyrate catabolic process"/>
    <property type="evidence" value="ECO:0007669"/>
    <property type="project" value="TreeGrafter"/>
</dbReference>
<dbReference type="GO" id="GO:0033539">
    <property type="term" value="P:fatty acid beta-oxidation using acyl-CoA dehydrogenase"/>
    <property type="evidence" value="ECO:0007669"/>
    <property type="project" value="TreeGrafter"/>
</dbReference>
<dbReference type="Gene3D" id="1.20.140.10">
    <property type="entry name" value="Butyryl-CoA Dehydrogenase, subunit A, domain 3"/>
    <property type="match status" value="1"/>
</dbReference>
<dbReference type="Gene3D" id="2.40.110.10">
    <property type="entry name" value="Butyryl-CoA Dehydrogenase, subunit A, domain 2"/>
    <property type="match status" value="1"/>
</dbReference>
<dbReference type="InterPro" id="IPR046373">
    <property type="entry name" value="Acyl-CoA_Oxase/DH_mid-dom_sf"/>
</dbReference>
<dbReference type="Pfam" id="PF00441">
    <property type="entry name" value="Acyl-CoA_dh_1"/>
    <property type="match status" value="1"/>
</dbReference>
<keyword evidence="4 5" id="KW-0274">FAD</keyword>
<sequence length="500" mass="54669">MTNDLLSLSTNEFIAGIEAIAPRFDSATYPQQNLPADDWTLLTRAGVLLPTLPKEYGGRDSHIEMCRVVETLSEWNLPLGMYVTVITAVALRPIVLWAGEEAKQEVLPLYAGGDPMICGFASTEPGCGSAMSGMTTTFEEVEGGYRIRGRKHWQAFSLSAHWWLVSAKNDEHGRREYGYFIVKRSEGFRTLQPYEPLGLKVIDYGLNEIDAVVPRHRRIPADGRTLRPMVEMLMASRAMMAAMGCGFLRRISREAHAYADRRRIGPGPQSAIRFVRYRLAAIDASYTVCAALNHHLQTALDMKDAMIGAFPAVQAIKTVATERMLSAAHHYQQLVGGEGYRCGSPTNISAQAFLDARVYTIFDGTNDLLSQQLTEYCLARTDGRALSRFLAEWPLTAPAVAAHRLDLGFLDQDLRQEHMVLAGRAIAYVFAIGQVMRWAAETGADAGRTRAAIEFLKADIAGVATEFGLLATGLPGLGDDAAAPPAGVPFSRSIPAATEA</sequence>
<protein>
    <submittedName>
        <fullName evidence="9">Alkylation response protein AidB-like acyl-CoA dehydrogenase</fullName>
    </submittedName>
</protein>
<dbReference type="InterPro" id="IPR009100">
    <property type="entry name" value="AcylCoA_DH/oxidase_NM_dom_sf"/>
</dbReference>
<dbReference type="Proteomes" id="UP000539313">
    <property type="component" value="Unassembled WGS sequence"/>
</dbReference>
<gene>
    <name evidence="9" type="ORF">HNR21_001976</name>
</gene>
<reference evidence="9 10" key="1">
    <citation type="submission" date="2020-08" db="EMBL/GenBank/DDBJ databases">
        <title>Sequencing the genomes of 1000 actinobacteria strains.</title>
        <authorList>
            <person name="Klenk H.-P."/>
        </authorList>
    </citation>
    <scope>NUCLEOTIDE SEQUENCE [LARGE SCALE GENOMIC DNA]</scope>
    <source>
        <strain evidence="9 10">DSM 45823</strain>
    </source>
</reference>
<dbReference type="PANTHER" id="PTHR43884">
    <property type="entry name" value="ACYL-COA DEHYDROGENASE"/>
    <property type="match status" value="1"/>
</dbReference>
<dbReference type="AlphaFoldDB" id="A0A7W3MWG0"/>
<comment type="caution">
    <text evidence="9">The sequence shown here is derived from an EMBL/GenBank/DDBJ whole genome shotgun (WGS) entry which is preliminary data.</text>
</comment>
<dbReference type="GO" id="GO:0003995">
    <property type="term" value="F:acyl-CoA dehydrogenase activity"/>
    <property type="evidence" value="ECO:0007669"/>
    <property type="project" value="TreeGrafter"/>
</dbReference>
<evidence type="ECO:0000313" key="10">
    <source>
        <dbReference type="Proteomes" id="UP000539313"/>
    </source>
</evidence>
<comment type="cofactor">
    <cofactor evidence="1 5">
        <name>FAD</name>
        <dbReference type="ChEBI" id="CHEBI:57692"/>
    </cofactor>
</comment>
<dbReference type="InterPro" id="IPR009075">
    <property type="entry name" value="AcylCo_DH/oxidase_C"/>
</dbReference>
<dbReference type="InterPro" id="IPR037069">
    <property type="entry name" value="AcylCoA_DH/ox_N_sf"/>
</dbReference>
<evidence type="ECO:0000313" key="9">
    <source>
        <dbReference type="EMBL" id="MBA9003094.1"/>
    </source>
</evidence>
<name>A0A7W3MWG0_9ACTN</name>
<keyword evidence="3 5" id="KW-0285">Flavoprotein</keyword>
<dbReference type="GO" id="GO:0050660">
    <property type="term" value="F:flavin adenine dinucleotide binding"/>
    <property type="evidence" value="ECO:0007669"/>
    <property type="project" value="InterPro"/>
</dbReference>
<dbReference type="PANTHER" id="PTHR43884:SF12">
    <property type="entry name" value="ISOVALERYL-COA DEHYDROGENASE, MITOCHONDRIAL-RELATED"/>
    <property type="match status" value="1"/>
</dbReference>
<feature type="domain" description="Acyl-CoA dehydrogenase/oxidase C-terminal" evidence="6">
    <location>
        <begin position="229"/>
        <end position="373"/>
    </location>
</feature>
<dbReference type="SUPFAM" id="SSF47203">
    <property type="entry name" value="Acyl-CoA dehydrogenase C-terminal domain-like"/>
    <property type="match status" value="1"/>
</dbReference>
<evidence type="ECO:0000256" key="2">
    <source>
        <dbReference type="ARBA" id="ARBA00009347"/>
    </source>
</evidence>
<dbReference type="RefSeq" id="WP_182704964.1">
    <property type="nucleotide sequence ID" value="NZ_JACJII010000001.1"/>
</dbReference>
<dbReference type="InterPro" id="IPR006091">
    <property type="entry name" value="Acyl-CoA_Oxase/DH_mid-dom"/>
</dbReference>
<organism evidence="9 10">
    <name type="scientific">Thermomonospora cellulosilytica</name>
    <dbReference type="NCBI Taxonomy" id="1411118"/>
    <lineage>
        <taxon>Bacteria</taxon>
        <taxon>Bacillati</taxon>
        <taxon>Actinomycetota</taxon>
        <taxon>Actinomycetes</taxon>
        <taxon>Streptosporangiales</taxon>
        <taxon>Thermomonosporaceae</taxon>
        <taxon>Thermomonospora</taxon>
    </lineage>
</organism>
<dbReference type="EMBL" id="JACJII010000001">
    <property type="protein sequence ID" value="MBA9003094.1"/>
    <property type="molecule type" value="Genomic_DNA"/>
</dbReference>
<evidence type="ECO:0000256" key="5">
    <source>
        <dbReference type="RuleBase" id="RU362125"/>
    </source>
</evidence>
<proteinExistence type="inferred from homology"/>
<accession>A0A7W3MWG0</accession>
<evidence type="ECO:0000256" key="1">
    <source>
        <dbReference type="ARBA" id="ARBA00001974"/>
    </source>
</evidence>
<comment type="similarity">
    <text evidence="2 5">Belongs to the acyl-CoA dehydrogenase family.</text>
</comment>
<dbReference type="SUPFAM" id="SSF56645">
    <property type="entry name" value="Acyl-CoA dehydrogenase NM domain-like"/>
    <property type="match status" value="1"/>
</dbReference>
<feature type="domain" description="Acyl-CoA oxidase/dehydrogenase middle" evidence="7">
    <location>
        <begin position="120"/>
        <end position="203"/>
    </location>
</feature>
<keyword evidence="10" id="KW-1185">Reference proteome</keyword>
<feature type="domain" description="Acyl-CoA dehydrogenase/oxidase N-terminal" evidence="8">
    <location>
        <begin position="20"/>
        <end position="113"/>
    </location>
</feature>